<dbReference type="EMBL" id="AP022871">
    <property type="protein sequence ID" value="BCB84431.1"/>
    <property type="molecule type" value="Genomic_DNA"/>
</dbReference>
<gene>
    <name evidence="1" type="ORF">Psuf_017440</name>
</gene>
<organism evidence="1 2">
    <name type="scientific">Phytohabitans suffuscus</name>
    <dbReference type="NCBI Taxonomy" id="624315"/>
    <lineage>
        <taxon>Bacteria</taxon>
        <taxon>Bacillati</taxon>
        <taxon>Actinomycetota</taxon>
        <taxon>Actinomycetes</taxon>
        <taxon>Micromonosporales</taxon>
        <taxon>Micromonosporaceae</taxon>
    </lineage>
</organism>
<accession>A0A6F8YEQ8</accession>
<evidence type="ECO:0000313" key="2">
    <source>
        <dbReference type="Proteomes" id="UP000503011"/>
    </source>
</evidence>
<dbReference type="Proteomes" id="UP000503011">
    <property type="component" value="Chromosome"/>
</dbReference>
<reference evidence="1 2" key="1">
    <citation type="submission" date="2020-03" db="EMBL/GenBank/DDBJ databases">
        <title>Whole genome shotgun sequence of Phytohabitans suffuscus NBRC 105367.</title>
        <authorList>
            <person name="Komaki H."/>
            <person name="Tamura T."/>
        </authorList>
    </citation>
    <scope>NUCLEOTIDE SEQUENCE [LARGE SCALE GENOMIC DNA]</scope>
    <source>
        <strain evidence="1 2">NBRC 105367</strain>
    </source>
</reference>
<proteinExistence type="predicted"/>
<protein>
    <submittedName>
        <fullName evidence="1">Uncharacterized protein</fullName>
    </submittedName>
</protein>
<evidence type="ECO:0000313" key="1">
    <source>
        <dbReference type="EMBL" id="BCB84431.1"/>
    </source>
</evidence>
<dbReference type="AlphaFoldDB" id="A0A6F8YEQ8"/>
<dbReference type="KEGG" id="psuu:Psuf_017440"/>
<keyword evidence="2" id="KW-1185">Reference proteome</keyword>
<sequence>MKPPPALVAQVTCEPSRALIAVRRCVGRSAQEGRTAVDAYETAGIGIRGMHPYCPAVTRVWHSQAS</sequence>
<name>A0A6F8YEQ8_9ACTN</name>
<reference evidence="1 2" key="2">
    <citation type="submission" date="2020-03" db="EMBL/GenBank/DDBJ databases">
        <authorList>
            <person name="Ichikawa N."/>
            <person name="Kimura A."/>
            <person name="Kitahashi Y."/>
            <person name="Uohara A."/>
        </authorList>
    </citation>
    <scope>NUCLEOTIDE SEQUENCE [LARGE SCALE GENOMIC DNA]</scope>
    <source>
        <strain evidence="1 2">NBRC 105367</strain>
    </source>
</reference>